<accession>A0A841DA12</accession>
<feature type="region of interest" description="Disordered" evidence="1">
    <location>
        <begin position="90"/>
        <end position="114"/>
    </location>
</feature>
<evidence type="ECO:0000313" key="3">
    <source>
        <dbReference type="Proteomes" id="UP000562352"/>
    </source>
</evidence>
<comment type="caution">
    <text evidence="2">The sequence shown here is derived from an EMBL/GenBank/DDBJ whole genome shotgun (WGS) entry which is preliminary data.</text>
</comment>
<dbReference type="Proteomes" id="UP000562352">
    <property type="component" value="Unassembled WGS sequence"/>
</dbReference>
<evidence type="ECO:0000313" key="2">
    <source>
        <dbReference type="EMBL" id="MBB5965683.1"/>
    </source>
</evidence>
<keyword evidence="3" id="KW-1185">Reference proteome</keyword>
<dbReference type="AlphaFoldDB" id="A0A841DA12"/>
<feature type="compositionally biased region" description="Basic and acidic residues" evidence="1">
    <location>
        <begin position="105"/>
        <end position="114"/>
    </location>
</feature>
<dbReference type="EMBL" id="JACHJJ010000018">
    <property type="protein sequence ID" value="MBB5965683.1"/>
    <property type="molecule type" value="Genomic_DNA"/>
</dbReference>
<organism evidence="2 3">
    <name type="scientific">Planomonospora venezuelensis</name>
    <dbReference type="NCBI Taxonomy" id="1999"/>
    <lineage>
        <taxon>Bacteria</taxon>
        <taxon>Bacillati</taxon>
        <taxon>Actinomycetota</taxon>
        <taxon>Actinomycetes</taxon>
        <taxon>Streptosporangiales</taxon>
        <taxon>Streptosporangiaceae</taxon>
        <taxon>Planomonospora</taxon>
    </lineage>
</organism>
<dbReference type="RefSeq" id="WP_184945248.1">
    <property type="nucleotide sequence ID" value="NZ_BAAAWZ010000001.1"/>
</dbReference>
<reference evidence="2 3" key="1">
    <citation type="submission" date="2020-08" db="EMBL/GenBank/DDBJ databases">
        <title>Genomic Encyclopedia of Type Strains, Phase III (KMG-III): the genomes of soil and plant-associated and newly described type strains.</title>
        <authorList>
            <person name="Whitman W."/>
        </authorList>
    </citation>
    <scope>NUCLEOTIDE SEQUENCE [LARGE SCALE GENOMIC DNA]</scope>
    <source>
        <strain evidence="2 3">CECT 3303</strain>
    </source>
</reference>
<evidence type="ECO:0000256" key="1">
    <source>
        <dbReference type="SAM" id="MobiDB-lite"/>
    </source>
</evidence>
<proteinExistence type="predicted"/>
<name>A0A841DA12_PLAVE</name>
<sequence>MPVLSARAGTPYLPWRDPREATRLLRYALHRLGFTHTYQSNGNGMSVLSVLADLTVWCKNGSFVWHEDGREVSHPADDPVGAARLISRHYRRPAPEDEAADDDDGVHGTADDVVHRPADLAAAAGLIPTDSLRE</sequence>
<protein>
    <submittedName>
        <fullName evidence="2">Uncharacterized protein</fullName>
    </submittedName>
</protein>
<gene>
    <name evidence="2" type="ORF">FHS22_004973</name>
</gene>